<dbReference type="InterPro" id="IPR002347">
    <property type="entry name" value="SDR_fam"/>
</dbReference>
<dbReference type="Gene3D" id="3.40.50.720">
    <property type="entry name" value="NAD(P)-binding Rossmann-like Domain"/>
    <property type="match status" value="1"/>
</dbReference>
<dbReference type="Pfam" id="PF00106">
    <property type="entry name" value="adh_short"/>
    <property type="match status" value="1"/>
</dbReference>
<feature type="transmembrane region" description="Helical" evidence="2">
    <location>
        <begin position="230"/>
        <end position="251"/>
    </location>
</feature>
<organism evidence="3 4">
    <name type="scientific">Neohortaea acidophila</name>
    <dbReference type="NCBI Taxonomy" id="245834"/>
    <lineage>
        <taxon>Eukaryota</taxon>
        <taxon>Fungi</taxon>
        <taxon>Dikarya</taxon>
        <taxon>Ascomycota</taxon>
        <taxon>Pezizomycotina</taxon>
        <taxon>Dothideomycetes</taxon>
        <taxon>Dothideomycetidae</taxon>
        <taxon>Mycosphaerellales</taxon>
        <taxon>Teratosphaeriaceae</taxon>
        <taxon>Neohortaea</taxon>
    </lineage>
</organism>
<evidence type="ECO:0008006" key="5">
    <source>
        <dbReference type="Google" id="ProtNLM"/>
    </source>
</evidence>
<dbReference type="GO" id="GO:0016491">
    <property type="term" value="F:oxidoreductase activity"/>
    <property type="evidence" value="ECO:0007669"/>
    <property type="project" value="UniProtKB-KW"/>
</dbReference>
<keyword evidence="4" id="KW-1185">Reference proteome</keyword>
<dbReference type="PANTHER" id="PTHR47534">
    <property type="entry name" value="YALI0E05731P"/>
    <property type="match status" value="1"/>
</dbReference>
<name>A0A6A6PH91_9PEZI</name>
<dbReference type="SUPFAM" id="SSF51735">
    <property type="entry name" value="NAD(P)-binding Rossmann-fold domains"/>
    <property type="match status" value="1"/>
</dbReference>
<reference evidence="3" key="1">
    <citation type="journal article" date="2020" name="Stud. Mycol.">
        <title>101 Dothideomycetes genomes: a test case for predicting lifestyles and emergence of pathogens.</title>
        <authorList>
            <person name="Haridas S."/>
            <person name="Albert R."/>
            <person name="Binder M."/>
            <person name="Bloem J."/>
            <person name="Labutti K."/>
            <person name="Salamov A."/>
            <person name="Andreopoulos B."/>
            <person name="Baker S."/>
            <person name="Barry K."/>
            <person name="Bills G."/>
            <person name="Bluhm B."/>
            <person name="Cannon C."/>
            <person name="Castanera R."/>
            <person name="Culley D."/>
            <person name="Daum C."/>
            <person name="Ezra D."/>
            <person name="Gonzalez J."/>
            <person name="Henrissat B."/>
            <person name="Kuo A."/>
            <person name="Liang C."/>
            <person name="Lipzen A."/>
            <person name="Lutzoni F."/>
            <person name="Magnuson J."/>
            <person name="Mondo S."/>
            <person name="Nolan M."/>
            <person name="Ohm R."/>
            <person name="Pangilinan J."/>
            <person name="Park H.-J."/>
            <person name="Ramirez L."/>
            <person name="Alfaro M."/>
            <person name="Sun H."/>
            <person name="Tritt A."/>
            <person name="Yoshinaga Y."/>
            <person name="Zwiers L.-H."/>
            <person name="Turgeon B."/>
            <person name="Goodwin S."/>
            <person name="Spatafora J."/>
            <person name="Crous P."/>
            <person name="Grigoriev I."/>
        </authorList>
    </citation>
    <scope>NUCLEOTIDE SEQUENCE</scope>
    <source>
        <strain evidence="3">CBS 113389</strain>
    </source>
</reference>
<keyword evidence="1" id="KW-0560">Oxidoreductase</keyword>
<evidence type="ECO:0000256" key="1">
    <source>
        <dbReference type="ARBA" id="ARBA00023002"/>
    </source>
</evidence>
<dbReference type="EMBL" id="MU001641">
    <property type="protein sequence ID" value="KAF2479360.1"/>
    <property type="molecule type" value="Genomic_DNA"/>
</dbReference>
<keyword evidence="2" id="KW-1133">Transmembrane helix</keyword>
<dbReference type="Proteomes" id="UP000799767">
    <property type="component" value="Unassembled WGS sequence"/>
</dbReference>
<dbReference type="OrthoDB" id="2898509at2759"/>
<evidence type="ECO:0000313" key="3">
    <source>
        <dbReference type="EMBL" id="KAF2479360.1"/>
    </source>
</evidence>
<sequence length="320" mass="35927">MVNLVNVEQSNAQIAKRKHTRNIAVFVGATNGIGEATLEIMASLLHAPTFYVVGRSAARFERQRKRLAEVNADAKIIFIEDEISLIAGVDRACKQIRAAEDHVDYLYMSSGSLPLAGPEYTSEGLEACFTVSYFARMRFVSNLLPLLRKAPNPRVLSVLNAGKEAKLDEDDLGLVQTWGVWKMVGHSTTMSTLALHHLSEQEPGIVFIHAYPAFVNTSNPRRRKPPAPPGILQAVYLKIVSVLMAIAWYFLAIAPIDSAKRQAYHLTNERYTPGMWRIDNKSEPWGDTAQTKLVEEYKEQGWPARVWDFTISEWERGLSK</sequence>
<dbReference type="AlphaFoldDB" id="A0A6A6PH91"/>
<evidence type="ECO:0000256" key="2">
    <source>
        <dbReference type="SAM" id="Phobius"/>
    </source>
</evidence>
<dbReference type="PANTHER" id="PTHR47534:SF3">
    <property type="entry name" value="ALCOHOL DEHYDROGENASE-LIKE C-TERMINAL DOMAIN-CONTAINING PROTEIN"/>
    <property type="match status" value="1"/>
</dbReference>
<protein>
    <recommendedName>
        <fullName evidence="5">NAD(P)-binding protein</fullName>
    </recommendedName>
</protein>
<dbReference type="RefSeq" id="XP_033585930.1">
    <property type="nucleotide sequence ID" value="XM_033734626.1"/>
</dbReference>
<accession>A0A6A6PH91</accession>
<gene>
    <name evidence="3" type="ORF">BDY17DRAFT_303730</name>
</gene>
<keyword evidence="2" id="KW-0472">Membrane</keyword>
<dbReference type="InterPro" id="IPR036291">
    <property type="entry name" value="NAD(P)-bd_dom_sf"/>
</dbReference>
<proteinExistence type="predicted"/>
<keyword evidence="2" id="KW-0812">Transmembrane</keyword>
<evidence type="ECO:0000313" key="4">
    <source>
        <dbReference type="Proteomes" id="UP000799767"/>
    </source>
</evidence>
<dbReference type="InterPro" id="IPR052228">
    <property type="entry name" value="Sec_Metab_Biosynth_Oxidored"/>
</dbReference>
<dbReference type="GeneID" id="54475628"/>